<reference evidence="2 3" key="1">
    <citation type="submission" date="2017-12" db="EMBL/GenBank/DDBJ databases">
        <title>Comparative genomics of Botrytis spp.</title>
        <authorList>
            <person name="Valero-Jimenez C.A."/>
            <person name="Tapia P."/>
            <person name="Veloso J."/>
            <person name="Silva-Moreno E."/>
            <person name="Staats M."/>
            <person name="Valdes J.H."/>
            <person name="Van Kan J.A.L."/>
        </authorList>
    </citation>
    <scope>NUCLEOTIDE SEQUENCE [LARGE SCALE GENOMIC DNA]</scope>
    <source>
        <strain evidence="2 3">MUCL11595</strain>
    </source>
</reference>
<dbReference type="Proteomes" id="UP000297527">
    <property type="component" value="Unassembled WGS sequence"/>
</dbReference>
<dbReference type="PANTHER" id="PTHR33112">
    <property type="entry name" value="DOMAIN PROTEIN, PUTATIVE-RELATED"/>
    <property type="match status" value="1"/>
</dbReference>
<dbReference type="EMBL" id="PQXN01000429">
    <property type="protein sequence ID" value="TGO45033.1"/>
    <property type="molecule type" value="Genomic_DNA"/>
</dbReference>
<feature type="domain" description="Heterokaryon incompatibility" evidence="1">
    <location>
        <begin position="113"/>
        <end position="255"/>
    </location>
</feature>
<gene>
    <name evidence="2" type="ORF">BCON_0431g00010</name>
</gene>
<sequence>MARPEGEEIFSNNSALLCQGPRSKYFRNPLLGRLKVTSTIERFVLGKGNPPLLSANGFISQLDLAKRWLNACSETHESCKLTKEYSLPTRLIDVTSIPIRLVLTSTFTTKPCYATLSHCWGKTDFLKLLDDSLEHFMVEIPEAKLTKTFRDAIHITRSLGLPYLWIDSLCIIQSSKSDWQKEAALMCSVYSGSTINIAAAGATDGTKGCFLKPLGSGGNVQIQSTKKEIWDIGPDTFYRLVLGSPLAKRAWCLQERLLPPRTLHLAETELFWECRHCNASEYFPNSIPRVTGPFTFERNQNKTLSDSWSNIVALYSTANLTFKRDKLVAISGVAKRIQEENQDLYLAGLWLKGIEFQLLWYQDPPENRLSRDSEYRAPSWSWASVDDKGGVEYNNPESPTSSDSYKVVYYSHVIDAHVVSGGDDPFGDLVGDTLKITCSVILHGKLKGGERKGEVFDFGEVEIESLDGKKENIFVDYVNLIPIIFVYHCYRYSWSMK</sequence>
<accession>A0A4Z1HIV3</accession>
<name>A0A4Z1HIV3_9HELO</name>
<dbReference type="AlphaFoldDB" id="A0A4Z1HIV3"/>
<dbReference type="OrthoDB" id="3486565at2759"/>
<protein>
    <recommendedName>
        <fullName evidence="1">Heterokaryon incompatibility domain-containing protein</fullName>
    </recommendedName>
</protein>
<dbReference type="Pfam" id="PF06985">
    <property type="entry name" value="HET"/>
    <property type="match status" value="1"/>
</dbReference>
<evidence type="ECO:0000313" key="3">
    <source>
        <dbReference type="Proteomes" id="UP000297527"/>
    </source>
</evidence>
<comment type="caution">
    <text evidence="2">The sequence shown here is derived from an EMBL/GenBank/DDBJ whole genome shotgun (WGS) entry which is preliminary data.</text>
</comment>
<evidence type="ECO:0000313" key="2">
    <source>
        <dbReference type="EMBL" id="TGO45033.1"/>
    </source>
</evidence>
<proteinExistence type="predicted"/>
<evidence type="ECO:0000259" key="1">
    <source>
        <dbReference type="Pfam" id="PF06985"/>
    </source>
</evidence>
<dbReference type="PANTHER" id="PTHR33112:SF8">
    <property type="entry name" value="HETEROKARYON INCOMPATIBILITY DOMAIN-CONTAINING PROTEIN"/>
    <property type="match status" value="1"/>
</dbReference>
<organism evidence="2 3">
    <name type="scientific">Botryotinia convoluta</name>
    <dbReference type="NCBI Taxonomy" id="54673"/>
    <lineage>
        <taxon>Eukaryota</taxon>
        <taxon>Fungi</taxon>
        <taxon>Dikarya</taxon>
        <taxon>Ascomycota</taxon>
        <taxon>Pezizomycotina</taxon>
        <taxon>Leotiomycetes</taxon>
        <taxon>Helotiales</taxon>
        <taxon>Sclerotiniaceae</taxon>
        <taxon>Botryotinia</taxon>
    </lineage>
</organism>
<keyword evidence="3" id="KW-1185">Reference proteome</keyword>
<dbReference type="InterPro" id="IPR010730">
    <property type="entry name" value="HET"/>
</dbReference>